<evidence type="ECO:0000313" key="9">
    <source>
        <dbReference type="Proteomes" id="UP000244906"/>
    </source>
</evidence>
<dbReference type="InterPro" id="IPR029063">
    <property type="entry name" value="SAM-dependent_MTases_sf"/>
</dbReference>
<proteinExistence type="predicted"/>
<accession>A0A2V1GY60</accession>
<dbReference type="Gene3D" id="3.40.50.150">
    <property type="entry name" value="Vaccinia Virus protein VP39"/>
    <property type="match status" value="2"/>
</dbReference>
<keyword evidence="1" id="KW-0963">Cytoplasm</keyword>
<evidence type="ECO:0000259" key="7">
    <source>
        <dbReference type="Pfam" id="PF26049"/>
    </source>
</evidence>
<dbReference type="CDD" id="cd02440">
    <property type="entry name" value="AdoMet_MTases"/>
    <property type="match status" value="1"/>
</dbReference>
<name>A0A2V1GY60_9GAMM</name>
<evidence type="ECO:0000256" key="4">
    <source>
        <dbReference type="ARBA" id="ARBA00022679"/>
    </source>
</evidence>
<dbReference type="PANTHER" id="PTHR47816">
    <property type="entry name" value="RIBOSOMAL RNA SMALL SUBUNIT METHYLTRANSFERASE C"/>
    <property type="match status" value="1"/>
</dbReference>
<dbReference type="PIRSF" id="PIRSF037565">
    <property type="entry name" value="RRNA_m2G_Mtase_RsmD_prd"/>
    <property type="match status" value="1"/>
</dbReference>
<feature type="domain" description="Methyltransferase small" evidence="6">
    <location>
        <begin position="207"/>
        <end position="379"/>
    </location>
</feature>
<dbReference type="Proteomes" id="UP000244906">
    <property type="component" value="Unassembled WGS sequence"/>
</dbReference>
<dbReference type="GO" id="GO:0008990">
    <property type="term" value="F:rRNA (guanine-N2-)-methyltransferase activity"/>
    <property type="evidence" value="ECO:0007669"/>
    <property type="project" value="InterPro"/>
</dbReference>
<dbReference type="PANTHER" id="PTHR47816:SF5">
    <property type="entry name" value="RIBOSOMAL RNA LARGE SUBUNIT METHYLTRANSFERASE G"/>
    <property type="match status" value="1"/>
</dbReference>
<dbReference type="OrthoDB" id="29650at2"/>
<evidence type="ECO:0000256" key="3">
    <source>
        <dbReference type="ARBA" id="ARBA00022603"/>
    </source>
</evidence>
<keyword evidence="5" id="KW-0949">S-adenosyl-L-methionine</keyword>
<evidence type="ECO:0000259" key="6">
    <source>
        <dbReference type="Pfam" id="PF05175"/>
    </source>
</evidence>
<gene>
    <name evidence="8" type="ORF">DC094_06625</name>
</gene>
<dbReference type="GO" id="GO:0003676">
    <property type="term" value="F:nucleic acid binding"/>
    <property type="evidence" value="ECO:0007669"/>
    <property type="project" value="InterPro"/>
</dbReference>
<dbReference type="AlphaFoldDB" id="A0A2V1GY60"/>
<dbReference type="InterPro" id="IPR046977">
    <property type="entry name" value="RsmC/RlmG"/>
</dbReference>
<keyword evidence="2" id="KW-0698">rRNA processing</keyword>
<sequence length="395" mass="43625">MSVILPTSLDLVRWPLRQNETLRAWDAADEYLLQQVSDTEGLATALVINDAFGALSLCIQCHSVTLWSDSKLAELALAHNQKANPQCYSVDFQSLTELPFQQLKQPIDLLVVKLPRSLSLLEWQLVQIAHLIGPQTKIMAAGMVKHMTLAQNQIFEKYLGKVQPSLAKKKARVLHVTPDLELLAKTTNPEKPVGPQDKRWQAEPYSIQLNNRPGVFSRSKLDPGAQVILPHIPKEVTGKIIDLGCGNGVLGIQAAKLNPQAEIHFVDESSLAVASAEDGFKLNNLEGSLANPVTFQQNNCLDGFDADSADLILCNPPFHQGHTVGDQIAWRMLSQAAKVLSPNGELLVVGNRHLGYHVTLKRLFHEVRQVAADPKFVVLAARKPRKRESKAKTKE</sequence>
<evidence type="ECO:0000256" key="5">
    <source>
        <dbReference type="ARBA" id="ARBA00022691"/>
    </source>
</evidence>
<protein>
    <submittedName>
        <fullName evidence="8">Uncharacterized protein</fullName>
    </submittedName>
</protein>
<dbReference type="GO" id="GO:0005737">
    <property type="term" value="C:cytoplasm"/>
    <property type="evidence" value="ECO:0007669"/>
    <property type="project" value="InterPro"/>
</dbReference>
<reference evidence="8 9" key="1">
    <citation type="submission" date="2018-04" db="EMBL/GenBank/DDBJ databases">
        <title>Thalassorhabdus spongiae gen. nov., sp. nov., isolated from a marine sponge in South-West Iceland.</title>
        <authorList>
            <person name="Knobloch S."/>
            <person name="Daussin A."/>
            <person name="Johannsson R."/>
            <person name="Marteinsson V.T."/>
        </authorList>
    </citation>
    <scope>NUCLEOTIDE SEQUENCE [LARGE SCALE GENOMIC DNA]</scope>
    <source>
        <strain evidence="8 9">Hp12</strain>
    </source>
</reference>
<feature type="domain" description="RlmG N-terminal" evidence="7">
    <location>
        <begin position="7"/>
        <end position="179"/>
    </location>
</feature>
<evidence type="ECO:0000256" key="1">
    <source>
        <dbReference type="ARBA" id="ARBA00022490"/>
    </source>
</evidence>
<dbReference type="InterPro" id="IPR002052">
    <property type="entry name" value="DNA_methylase_N6_adenine_CS"/>
</dbReference>
<evidence type="ECO:0000256" key="2">
    <source>
        <dbReference type="ARBA" id="ARBA00022552"/>
    </source>
</evidence>
<dbReference type="InterPro" id="IPR007848">
    <property type="entry name" value="Small_mtfrase_dom"/>
</dbReference>
<dbReference type="RefSeq" id="WP_116686340.1">
    <property type="nucleotide sequence ID" value="NZ_CAWNYD010000002.1"/>
</dbReference>
<dbReference type="Pfam" id="PF26049">
    <property type="entry name" value="RLMG_N"/>
    <property type="match status" value="1"/>
</dbReference>
<dbReference type="InterPro" id="IPR017237">
    <property type="entry name" value="RLMG"/>
</dbReference>
<dbReference type="PROSITE" id="PS00092">
    <property type="entry name" value="N6_MTASE"/>
    <property type="match status" value="1"/>
</dbReference>
<keyword evidence="9" id="KW-1185">Reference proteome</keyword>
<comment type="caution">
    <text evidence="8">The sequence shown here is derived from an EMBL/GenBank/DDBJ whole genome shotgun (WGS) entry which is preliminary data.</text>
</comment>
<keyword evidence="4" id="KW-0808">Transferase</keyword>
<dbReference type="Pfam" id="PF05175">
    <property type="entry name" value="MTS"/>
    <property type="match status" value="1"/>
</dbReference>
<dbReference type="SUPFAM" id="SSF53335">
    <property type="entry name" value="S-adenosyl-L-methionine-dependent methyltransferases"/>
    <property type="match status" value="1"/>
</dbReference>
<dbReference type="InterPro" id="IPR058679">
    <property type="entry name" value="RlmG_N"/>
</dbReference>
<evidence type="ECO:0000313" key="8">
    <source>
        <dbReference type="EMBL" id="PVZ70267.1"/>
    </source>
</evidence>
<dbReference type="EMBL" id="QDDL01000002">
    <property type="protein sequence ID" value="PVZ70267.1"/>
    <property type="molecule type" value="Genomic_DNA"/>
</dbReference>
<keyword evidence="3" id="KW-0489">Methyltransferase</keyword>
<organism evidence="8 9">
    <name type="scientific">Pelagibaculum spongiae</name>
    <dbReference type="NCBI Taxonomy" id="2080658"/>
    <lineage>
        <taxon>Bacteria</taxon>
        <taxon>Pseudomonadati</taxon>
        <taxon>Pseudomonadota</taxon>
        <taxon>Gammaproteobacteria</taxon>
        <taxon>Oceanospirillales</taxon>
        <taxon>Pelagibaculum</taxon>
    </lineage>
</organism>